<organism evidence="1 3">
    <name type="scientific">Streptomyces griseochromogenes</name>
    <dbReference type="NCBI Taxonomy" id="68214"/>
    <lineage>
        <taxon>Bacteria</taxon>
        <taxon>Bacillati</taxon>
        <taxon>Actinomycetota</taxon>
        <taxon>Actinomycetes</taxon>
        <taxon>Kitasatosporales</taxon>
        <taxon>Streptomycetaceae</taxon>
        <taxon>Streptomyces</taxon>
    </lineage>
</organism>
<keyword evidence="4" id="KW-1185">Reference proteome</keyword>
<dbReference type="Proteomes" id="UP001519309">
    <property type="component" value="Unassembled WGS sequence"/>
</dbReference>
<reference evidence="1 3" key="1">
    <citation type="submission" date="2016-06" db="EMBL/GenBank/DDBJ databases">
        <title>Complete genome sequence of Streptomyces griseochromogenes ATCC 14511, the Blasticidin S producer.</title>
        <authorList>
            <person name="Wu L."/>
        </authorList>
    </citation>
    <scope>NUCLEOTIDE SEQUENCE [LARGE SCALE GENOMIC DNA]</scope>
    <source>
        <strain evidence="1 3">ATCC 14511</strain>
    </source>
</reference>
<dbReference type="EMBL" id="JAGGLP010000044">
    <property type="protein sequence ID" value="MBP2056325.1"/>
    <property type="molecule type" value="Genomic_DNA"/>
</dbReference>
<evidence type="ECO:0000313" key="3">
    <source>
        <dbReference type="Proteomes" id="UP000092659"/>
    </source>
</evidence>
<name>A0A1B1B4A7_9ACTN</name>
<proteinExistence type="predicted"/>
<evidence type="ECO:0000313" key="2">
    <source>
        <dbReference type="EMBL" id="MBP2056325.1"/>
    </source>
</evidence>
<protein>
    <submittedName>
        <fullName evidence="1">Uncharacterized protein</fullName>
    </submittedName>
</protein>
<accession>A0A1B1B4A7</accession>
<dbReference type="OrthoDB" id="4044239at2"/>
<sequence>MAGMLTGPVEAAISQDFVDRIPDLITLLEPAVADIPREGRQWVFYGSLPLGQGREGSDLDAFLLYDGSPGSVPHRRSAWWDATPVTIYVLSHEDLADDGLRRQFGGYFTLKLFGPFVTDQPERDLSLSQHTARFLAPLAELLALGQPDTAWSADQLLAHAHLAFLDLYPDAAGYLARLLRNPPLMARVWGHQRRTYLEALRAARYIAPAATHGGCWVYTGLTPVDDADRERARCTARFWAFGAVCHEADPGFPDVYFGKTDAHATPHEQHSALAFLHGIAEGGGAP</sequence>
<dbReference type="STRING" id="68214.AVL59_32605"/>
<dbReference type="Proteomes" id="UP000092659">
    <property type="component" value="Chromosome"/>
</dbReference>
<dbReference type="AlphaFoldDB" id="A0A1B1B4A7"/>
<dbReference type="KEGG" id="sgs:AVL59_32605"/>
<gene>
    <name evidence="1" type="ORF">AVL59_32605</name>
    <name evidence="2" type="ORF">J2Z21_009343</name>
</gene>
<evidence type="ECO:0000313" key="1">
    <source>
        <dbReference type="EMBL" id="ANP53658.1"/>
    </source>
</evidence>
<evidence type="ECO:0000313" key="4">
    <source>
        <dbReference type="Proteomes" id="UP001519309"/>
    </source>
</evidence>
<reference evidence="2 4" key="2">
    <citation type="submission" date="2021-03" db="EMBL/GenBank/DDBJ databases">
        <title>Genomic Encyclopedia of Type Strains, Phase IV (KMG-IV): sequencing the most valuable type-strain genomes for metagenomic binning, comparative biology and taxonomic classification.</title>
        <authorList>
            <person name="Goeker M."/>
        </authorList>
    </citation>
    <scope>NUCLEOTIDE SEQUENCE [LARGE SCALE GENOMIC DNA]</scope>
    <source>
        <strain evidence="2 4">DSM 40499</strain>
    </source>
</reference>
<dbReference type="RefSeq" id="WP_067311817.1">
    <property type="nucleotide sequence ID" value="NZ_CP016279.1"/>
</dbReference>
<dbReference type="EMBL" id="CP016279">
    <property type="protein sequence ID" value="ANP53658.1"/>
    <property type="molecule type" value="Genomic_DNA"/>
</dbReference>